<proteinExistence type="predicted"/>
<dbReference type="STRING" id="316055.RPE_4558"/>
<sequence length="198" mass="21856">MVSSLPEHSVRILDHVRDHGRVSIGEIARLTGVGRNTLKEHFRLLRSSPAPLPECRAPQGSRAISPLSSRSRSRQGASHAGAGDRATEPGPEPHCHLRALFTCSRRGGRTRAWPRHRAAKCTPYRLAERRAAAIRLASALLQIETRLRATAAEAPLARQQIVPHIINDLADGVSASYRRVQAFVKSVRFVKGAFNRFE</sequence>
<dbReference type="KEGG" id="rpe:RPE_4558"/>
<dbReference type="SUPFAM" id="SSF46785">
    <property type="entry name" value="Winged helix' DNA-binding domain"/>
    <property type="match status" value="1"/>
</dbReference>
<reference evidence="2" key="1">
    <citation type="submission" date="2006-09" db="EMBL/GenBank/DDBJ databases">
        <title>Complete sequence of Rhodopseudomonas palustris BisA53.</title>
        <authorList>
            <consortium name="US DOE Joint Genome Institute"/>
            <person name="Copeland A."/>
            <person name="Lucas S."/>
            <person name="Lapidus A."/>
            <person name="Barry K."/>
            <person name="Detter J.C."/>
            <person name="Glavina del Rio T."/>
            <person name="Hammon N."/>
            <person name="Israni S."/>
            <person name="Dalin E."/>
            <person name="Tice H."/>
            <person name="Pitluck S."/>
            <person name="Chain P."/>
            <person name="Malfatti S."/>
            <person name="Shin M."/>
            <person name="Vergez L."/>
            <person name="Schmutz J."/>
            <person name="Larimer F."/>
            <person name="Land M."/>
            <person name="Hauser L."/>
            <person name="Pelletier D.A."/>
            <person name="Kyrpides N."/>
            <person name="Kim E."/>
            <person name="Harwood C.S."/>
            <person name="Oda Y."/>
            <person name="Richardson P."/>
        </authorList>
    </citation>
    <scope>NUCLEOTIDE SEQUENCE [LARGE SCALE GENOMIC DNA]</scope>
    <source>
        <strain evidence="2">BisA53</strain>
    </source>
</reference>
<dbReference type="AlphaFoldDB" id="Q07HV6"/>
<dbReference type="HOGENOM" id="CLU_1377222_0_0_5"/>
<dbReference type="eggNOG" id="COG2345">
    <property type="taxonomic scope" value="Bacteria"/>
</dbReference>
<feature type="compositionally biased region" description="Polar residues" evidence="1">
    <location>
        <begin position="66"/>
        <end position="76"/>
    </location>
</feature>
<feature type="region of interest" description="Disordered" evidence="1">
    <location>
        <begin position="49"/>
        <end position="94"/>
    </location>
</feature>
<accession>Q07HV6</accession>
<protein>
    <submittedName>
        <fullName evidence="2">Uncharacterized protein</fullName>
    </submittedName>
</protein>
<evidence type="ECO:0000256" key="1">
    <source>
        <dbReference type="SAM" id="MobiDB-lite"/>
    </source>
</evidence>
<dbReference type="InterPro" id="IPR036390">
    <property type="entry name" value="WH_DNA-bd_sf"/>
</dbReference>
<organism evidence="2">
    <name type="scientific">Rhodopseudomonas palustris (strain BisA53)</name>
    <dbReference type="NCBI Taxonomy" id="316055"/>
    <lineage>
        <taxon>Bacteria</taxon>
        <taxon>Pseudomonadati</taxon>
        <taxon>Pseudomonadota</taxon>
        <taxon>Alphaproteobacteria</taxon>
        <taxon>Hyphomicrobiales</taxon>
        <taxon>Nitrobacteraceae</taxon>
        <taxon>Rhodopseudomonas</taxon>
    </lineage>
</organism>
<name>Q07HV6_RHOP5</name>
<dbReference type="EMBL" id="CP000463">
    <property type="protein sequence ID" value="ABJ08478.1"/>
    <property type="molecule type" value="Genomic_DNA"/>
</dbReference>
<evidence type="ECO:0000313" key="2">
    <source>
        <dbReference type="EMBL" id="ABJ08478.1"/>
    </source>
</evidence>
<feature type="compositionally biased region" description="Basic and acidic residues" evidence="1">
    <location>
        <begin position="85"/>
        <end position="94"/>
    </location>
</feature>
<gene>
    <name evidence="2" type="ordered locus">RPE_4558</name>
</gene>